<dbReference type="InterPro" id="IPR013083">
    <property type="entry name" value="Znf_RING/FYVE/PHD"/>
</dbReference>
<accession>A0AAD8HW66</accession>
<evidence type="ECO:0000313" key="11">
    <source>
        <dbReference type="Proteomes" id="UP001237642"/>
    </source>
</evidence>
<name>A0AAD8HW66_9APIA</name>
<dbReference type="PROSITE" id="PS51266">
    <property type="entry name" value="ZF_CHY"/>
    <property type="match status" value="1"/>
</dbReference>
<evidence type="ECO:0000259" key="9">
    <source>
        <dbReference type="PROSITE" id="PS51270"/>
    </source>
</evidence>
<keyword evidence="4" id="KW-0862">Zinc</keyword>
<dbReference type="GO" id="GO:0016567">
    <property type="term" value="P:protein ubiquitination"/>
    <property type="evidence" value="ECO:0007669"/>
    <property type="project" value="TreeGrafter"/>
</dbReference>
<dbReference type="InterPro" id="IPR037275">
    <property type="entry name" value="Znf_CTCHY_sf"/>
</dbReference>
<dbReference type="Pfam" id="PF01814">
    <property type="entry name" value="Hemerythrin"/>
    <property type="match status" value="2"/>
</dbReference>
<gene>
    <name evidence="10" type="ORF">POM88_030795</name>
</gene>
<evidence type="ECO:0000256" key="4">
    <source>
        <dbReference type="ARBA" id="ARBA00022833"/>
    </source>
</evidence>
<feature type="domain" description="RING-type" evidence="7">
    <location>
        <begin position="1022"/>
        <end position="1064"/>
    </location>
</feature>
<evidence type="ECO:0000256" key="5">
    <source>
        <dbReference type="PROSITE-ProRule" id="PRU00601"/>
    </source>
</evidence>
<dbReference type="PROSITE" id="PS51270">
    <property type="entry name" value="ZF_CTCHY"/>
    <property type="match status" value="1"/>
</dbReference>
<dbReference type="Pfam" id="PF13639">
    <property type="entry name" value="zf-RING_2"/>
    <property type="match status" value="1"/>
</dbReference>
<dbReference type="EMBL" id="JAUIZM010000007">
    <property type="protein sequence ID" value="KAK1374602.1"/>
    <property type="molecule type" value="Genomic_DNA"/>
</dbReference>
<dbReference type="InterPro" id="IPR012312">
    <property type="entry name" value="Hemerythrin-like"/>
</dbReference>
<keyword evidence="3 5" id="KW-0863">Zinc-finger</keyword>
<reference evidence="10" key="2">
    <citation type="submission" date="2023-05" db="EMBL/GenBank/DDBJ databases">
        <authorList>
            <person name="Schelkunov M.I."/>
        </authorList>
    </citation>
    <scope>NUCLEOTIDE SEQUENCE</scope>
    <source>
        <strain evidence="10">Hsosn_3</strain>
        <tissue evidence="10">Leaf</tissue>
    </source>
</reference>
<dbReference type="GO" id="GO:0005634">
    <property type="term" value="C:nucleus"/>
    <property type="evidence" value="ECO:0007669"/>
    <property type="project" value="TreeGrafter"/>
</dbReference>
<dbReference type="GO" id="GO:0008270">
    <property type="term" value="F:zinc ion binding"/>
    <property type="evidence" value="ECO:0007669"/>
    <property type="project" value="UniProtKB-KW"/>
</dbReference>
<keyword evidence="2" id="KW-0479">Metal-binding</keyword>
<feature type="domain" description="CHY-type" evidence="8">
    <location>
        <begin position="886"/>
        <end position="955"/>
    </location>
</feature>
<dbReference type="Gene3D" id="1.20.120.520">
    <property type="entry name" value="nmb1532 protein domain like"/>
    <property type="match status" value="3"/>
</dbReference>
<dbReference type="Gene3D" id="3.30.40.10">
    <property type="entry name" value="Zinc/RING finger domain, C3HC4 (zinc finger)"/>
    <property type="match status" value="1"/>
</dbReference>
<protein>
    <submittedName>
        <fullName evidence="10">Zinc finger protein BRUTUS</fullName>
    </submittedName>
</protein>
<dbReference type="InterPro" id="IPR001841">
    <property type="entry name" value="Znf_RING"/>
</dbReference>
<dbReference type="InterPro" id="IPR037274">
    <property type="entry name" value="Znf_CHY_sf"/>
</dbReference>
<dbReference type="InterPro" id="IPR039512">
    <property type="entry name" value="RCHY1_zinc-ribbon"/>
</dbReference>
<evidence type="ECO:0000256" key="6">
    <source>
        <dbReference type="SAM" id="MobiDB-lite"/>
    </source>
</evidence>
<dbReference type="Pfam" id="PF05495">
    <property type="entry name" value="zf-CHY"/>
    <property type="match status" value="1"/>
</dbReference>
<feature type="domain" description="CTCHY-type" evidence="9">
    <location>
        <begin position="958"/>
        <end position="1021"/>
    </location>
</feature>
<reference evidence="10" key="1">
    <citation type="submission" date="2023-02" db="EMBL/GenBank/DDBJ databases">
        <title>Genome of toxic invasive species Heracleum sosnowskyi carries increased number of genes despite the absence of recent whole-genome duplications.</title>
        <authorList>
            <person name="Schelkunov M."/>
            <person name="Shtratnikova V."/>
            <person name="Makarenko M."/>
            <person name="Klepikova A."/>
            <person name="Omelchenko D."/>
            <person name="Novikova G."/>
            <person name="Obukhova E."/>
            <person name="Bogdanov V."/>
            <person name="Penin A."/>
            <person name="Logacheva M."/>
        </authorList>
    </citation>
    <scope>NUCLEOTIDE SEQUENCE</scope>
    <source>
        <strain evidence="10">Hsosn_3</strain>
        <tissue evidence="10">Leaf</tissue>
    </source>
</reference>
<dbReference type="SMART" id="SM00184">
    <property type="entry name" value="RING"/>
    <property type="match status" value="1"/>
</dbReference>
<dbReference type="PROSITE" id="PS50089">
    <property type="entry name" value="ZF_RING_2"/>
    <property type="match status" value="1"/>
</dbReference>
<organism evidence="10 11">
    <name type="scientific">Heracleum sosnowskyi</name>
    <dbReference type="NCBI Taxonomy" id="360622"/>
    <lineage>
        <taxon>Eukaryota</taxon>
        <taxon>Viridiplantae</taxon>
        <taxon>Streptophyta</taxon>
        <taxon>Embryophyta</taxon>
        <taxon>Tracheophyta</taxon>
        <taxon>Spermatophyta</taxon>
        <taxon>Magnoliopsida</taxon>
        <taxon>eudicotyledons</taxon>
        <taxon>Gunneridae</taxon>
        <taxon>Pentapetalae</taxon>
        <taxon>asterids</taxon>
        <taxon>campanulids</taxon>
        <taxon>Apiales</taxon>
        <taxon>Apiaceae</taxon>
        <taxon>Apioideae</taxon>
        <taxon>apioid superclade</taxon>
        <taxon>Tordylieae</taxon>
        <taxon>Tordyliinae</taxon>
        <taxon>Heracleum</taxon>
    </lineage>
</organism>
<dbReference type="AlphaFoldDB" id="A0AAD8HW66"/>
<keyword evidence="1" id="KW-0436">Ligase</keyword>
<feature type="region of interest" description="Disordered" evidence="6">
    <location>
        <begin position="862"/>
        <end position="882"/>
    </location>
</feature>
<dbReference type="Gene3D" id="2.20.28.10">
    <property type="match status" value="1"/>
</dbReference>
<dbReference type="CDD" id="cd16464">
    <property type="entry name" value="RING-H2_Pirh2-like"/>
    <property type="match status" value="1"/>
</dbReference>
<feature type="region of interest" description="Disordered" evidence="6">
    <location>
        <begin position="547"/>
        <end position="579"/>
    </location>
</feature>
<dbReference type="GO" id="GO:0006879">
    <property type="term" value="P:intracellular iron ion homeostasis"/>
    <property type="evidence" value="ECO:0007669"/>
    <property type="project" value="UniProtKB-ARBA"/>
</dbReference>
<evidence type="ECO:0000256" key="2">
    <source>
        <dbReference type="ARBA" id="ARBA00022723"/>
    </source>
</evidence>
<dbReference type="GO" id="GO:0016874">
    <property type="term" value="F:ligase activity"/>
    <property type="evidence" value="ECO:0007669"/>
    <property type="project" value="UniProtKB-KW"/>
</dbReference>
<dbReference type="SUPFAM" id="SSF161245">
    <property type="entry name" value="Zinc hairpin stack"/>
    <property type="match status" value="1"/>
</dbReference>
<evidence type="ECO:0000259" key="7">
    <source>
        <dbReference type="PROSITE" id="PS50089"/>
    </source>
</evidence>
<dbReference type="PANTHER" id="PTHR21319">
    <property type="entry name" value="RING FINGER AND CHY ZINC FINGER DOMAIN-CONTAINING PROTEIN 1"/>
    <property type="match status" value="1"/>
</dbReference>
<evidence type="ECO:0000313" key="10">
    <source>
        <dbReference type="EMBL" id="KAK1374602.1"/>
    </source>
</evidence>
<dbReference type="PANTHER" id="PTHR21319:SF0">
    <property type="entry name" value="AND RING FINGER DOMAIN PROTEIN, PUTATIVE (AFU_ORTHOLOGUE AFUA_1G08900)-RELATED"/>
    <property type="match status" value="1"/>
</dbReference>
<dbReference type="InterPro" id="IPR008913">
    <property type="entry name" value="Znf_CHY"/>
</dbReference>
<dbReference type="Proteomes" id="UP001237642">
    <property type="component" value="Unassembled WGS sequence"/>
</dbReference>
<evidence type="ECO:0000256" key="1">
    <source>
        <dbReference type="ARBA" id="ARBA00022598"/>
    </source>
</evidence>
<dbReference type="GO" id="GO:0006511">
    <property type="term" value="P:ubiquitin-dependent protein catabolic process"/>
    <property type="evidence" value="ECO:0007669"/>
    <property type="project" value="TreeGrafter"/>
</dbReference>
<dbReference type="CDD" id="cd12108">
    <property type="entry name" value="Hr-like"/>
    <property type="match status" value="3"/>
</dbReference>
<dbReference type="SUPFAM" id="SSF57850">
    <property type="entry name" value="RING/U-box"/>
    <property type="match status" value="1"/>
</dbReference>
<proteinExistence type="predicted"/>
<evidence type="ECO:0000256" key="3">
    <source>
        <dbReference type="ARBA" id="ARBA00022771"/>
    </source>
</evidence>
<sequence>MATPLSGIQHGGGVAVMAGATSQLELSNKRSCSKSSASPIRIFLFFHKAIRSELDALHRAAMAFASDPTSDIKPLLERYHFLRSIYKHHCNAEDEVIFPALDIRVKNVARTYSLEHEGESFLFDQLFTLLDPNMHNEESCRRELASCTGALETSISQHMSKEEEQVFPLLTEKFSFEEQASLVWQFLCSIPVNMMAEFLPWLSSSISSDERQDMRKWFRRVIPKEELLQQIIFTWMDGEKINKKRKSCIDHSELKSPPDSEASTSICLIDKGQCACESSNTGKREILLPDCCPANSTLDRPVDEILHWHKAIKRELNDIAEAARTIQLSGDFSDLSTFNKRLQFIAEVCIFHSIAEDKVIFPAVDAELSFAQEHAEEESEFEKFRCLIESIESAGANSSSAEFYSKLCSHADHIMGTIEKHFHNEEVQVLPLARQHFSPRKQRELLYQSLCVMPLRLIECVLPWLVGSLSEEEARSFLYNMHMAAPASDIALVTLFSGWACKGRPSNVCLSSTAIGCCSAKLLTGNEEGSAKACACTSFTPVQSVSVGQKDDHERQVKCGNSLQRDERSASDHSGSTNISKVSFSSQSCCVPGLGVNRNNPLVTAKSLRSLSFSPSAPSLNSSLFNWETDMSLTTIGHVTRPIDNIFKFHKAISKDLEFLDVESGKLNDCSEAILREFNGRFRLLWGLYRAHSNAEDDIVFPALESRETLHNVSHSYTLDHKQEEELFENISSTLAELSELHRNLMSEEQNKMMDTWKQATKNTMFSEWLDEWWEGNPSASTQALASTSNDAISEGTDVHEALDQSDNTFKPGWKDIFRMNQNELESEIRKVSRDLTLDPRRKDYLIQNLMTSRWIAAQQKLPQARTGEASEGEDLPECSPSYRDPEREIFGCEHYKRNCKVRAACCGKLYTCRFCHDKVSDHSMDRKATSEMMCMKCLEIQPVGPVCVTPSCNGLSMAKYYCSYCKFFDDERTVYHCPFCNLCRLGKGLGVDFFHCMTCNCCLGIKLLDHKCREKSLETNCPICCDFMFTSSESVRALPCGHYMHSACFQAYACTHYICPICSKSMGDMSVYFGMLDALMASEVLPEEYRDRCQDILCNDCDKKGTAAFHWLYHKCGFCGSYNTRVIKVDRNPDCVN</sequence>
<comment type="caution">
    <text evidence="10">The sequence shown here is derived from an EMBL/GenBank/DDBJ whole genome shotgun (WGS) entry which is preliminary data.</text>
</comment>
<dbReference type="GO" id="GO:0061630">
    <property type="term" value="F:ubiquitin protein ligase activity"/>
    <property type="evidence" value="ECO:0007669"/>
    <property type="project" value="TreeGrafter"/>
</dbReference>
<dbReference type="InterPro" id="IPR017921">
    <property type="entry name" value="Znf_CTCHY"/>
</dbReference>
<dbReference type="SUPFAM" id="SSF161219">
    <property type="entry name" value="CHY zinc finger-like"/>
    <property type="match status" value="1"/>
</dbReference>
<keyword evidence="11" id="KW-1185">Reference proteome</keyword>
<evidence type="ECO:0000259" key="8">
    <source>
        <dbReference type="PROSITE" id="PS51266"/>
    </source>
</evidence>
<dbReference type="FunFam" id="3.30.40.10:FF:000208">
    <property type="entry name" value="Zinc finger protein-related isoform 1"/>
    <property type="match status" value="1"/>
</dbReference>
<dbReference type="Pfam" id="PF14599">
    <property type="entry name" value="zinc_ribbon_6"/>
    <property type="match status" value="1"/>
</dbReference>